<reference evidence="2 3" key="1">
    <citation type="submission" date="2014-02" db="EMBL/GenBank/DDBJ databases">
        <title>Single nucleus genome sequencing reveals high similarity among nuclei of an endomycorrhizal fungus.</title>
        <authorList>
            <person name="Lin K."/>
            <person name="Geurts R."/>
            <person name="Zhang Z."/>
            <person name="Limpens E."/>
            <person name="Saunders D.G."/>
            <person name="Mu D."/>
            <person name="Pang E."/>
            <person name="Cao H."/>
            <person name="Cha H."/>
            <person name="Lin T."/>
            <person name="Zhou Q."/>
            <person name="Shang Y."/>
            <person name="Li Y."/>
            <person name="Ivanov S."/>
            <person name="Sharma T."/>
            <person name="Velzen R.V."/>
            <person name="Ruijter N.D."/>
            <person name="Aanen D.K."/>
            <person name="Win J."/>
            <person name="Kamoun S."/>
            <person name="Bisseling T."/>
            <person name="Huang S."/>
        </authorList>
    </citation>
    <scope>NUCLEOTIDE SEQUENCE [LARGE SCALE GENOMIC DNA]</scope>
    <source>
        <strain evidence="3">DAOM197198w</strain>
    </source>
</reference>
<accession>A0A015JMJ2</accession>
<name>A0A015JMJ2_RHIIW</name>
<protein>
    <submittedName>
        <fullName evidence="2">Uncharacterized protein</fullName>
    </submittedName>
</protein>
<proteinExistence type="predicted"/>
<sequence>MERRDVTRRRQLLQLDHPISSIRAKNKAADEARKQEETKNVLQGLLGDYSESDEDIEEQVSNSQLGRLSYS</sequence>
<dbReference type="STRING" id="1432141.A0A015JMJ2"/>
<feature type="region of interest" description="Disordered" evidence="1">
    <location>
        <begin position="17"/>
        <end position="71"/>
    </location>
</feature>
<evidence type="ECO:0000313" key="3">
    <source>
        <dbReference type="Proteomes" id="UP000022910"/>
    </source>
</evidence>
<dbReference type="EMBL" id="JEMT01016503">
    <property type="protein sequence ID" value="EXX70717.1"/>
    <property type="molecule type" value="Genomic_DNA"/>
</dbReference>
<feature type="compositionally biased region" description="Polar residues" evidence="1">
    <location>
        <begin position="59"/>
        <end position="71"/>
    </location>
</feature>
<comment type="caution">
    <text evidence="2">The sequence shown here is derived from an EMBL/GenBank/DDBJ whole genome shotgun (WGS) entry which is preliminary data.</text>
</comment>
<organism evidence="2 3">
    <name type="scientific">Rhizophagus irregularis (strain DAOM 197198w)</name>
    <name type="common">Glomus intraradices</name>
    <dbReference type="NCBI Taxonomy" id="1432141"/>
    <lineage>
        <taxon>Eukaryota</taxon>
        <taxon>Fungi</taxon>
        <taxon>Fungi incertae sedis</taxon>
        <taxon>Mucoromycota</taxon>
        <taxon>Glomeromycotina</taxon>
        <taxon>Glomeromycetes</taxon>
        <taxon>Glomerales</taxon>
        <taxon>Glomeraceae</taxon>
        <taxon>Rhizophagus</taxon>
    </lineage>
</organism>
<dbReference type="Proteomes" id="UP000022910">
    <property type="component" value="Unassembled WGS sequence"/>
</dbReference>
<gene>
    <name evidence="2" type="ORF">RirG_085050</name>
</gene>
<evidence type="ECO:0000256" key="1">
    <source>
        <dbReference type="SAM" id="MobiDB-lite"/>
    </source>
</evidence>
<dbReference type="HOGENOM" id="CLU_2741329_0_0_1"/>
<keyword evidence="3" id="KW-1185">Reference proteome</keyword>
<dbReference type="AlphaFoldDB" id="A0A015JMJ2"/>
<feature type="compositionally biased region" description="Basic and acidic residues" evidence="1">
    <location>
        <begin position="27"/>
        <end position="39"/>
    </location>
</feature>
<evidence type="ECO:0000313" key="2">
    <source>
        <dbReference type="EMBL" id="EXX70717.1"/>
    </source>
</evidence>